<dbReference type="PANTHER" id="PTHR43233:SF1">
    <property type="entry name" value="FAMILY N-ACETYLTRANSFERASE, PUTATIVE (AFU_ORTHOLOGUE AFUA_6G03350)-RELATED"/>
    <property type="match status" value="1"/>
</dbReference>
<protein>
    <submittedName>
        <fullName evidence="2">Acetyltransferase (GNAT) family protein</fullName>
    </submittedName>
</protein>
<dbReference type="SUPFAM" id="SSF55729">
    <property type="entry name" value="Acyl-CoA N-acyltransferases (Nat)"/>
    <property type="match status" value="1"/>
</dbReference>
<proteinExistence type="predicted"/>
<dbReference type="InterPro" id="IPR053144">
    <property type="entry name" value="Acetyltransferase_Butenolide"/>
</dbReference>
<dbReference type="CDD" id="cd04301">
    <property type="entry name" value="NAT_SF"/>
    <property type="match status" value="1"/>
</dbReference>
<dbReference type="InterPro" id="IPR016181">
    <property type="entry name" value="Acyl_CoA_acyltransferase"/>
</dbReference>
<organism evidence="2 3">
    <name type="scientific">Burkholderia thailandensis (strain ATCC 700388 / DSM 13276 / CCUG 48851 / CIP 106301 / E264)</name>
    <dbReference type="NCBI Taxonomy" id="271848"/>
    <lineage>
        <taxon>Bacteria</taxon>
        <taxon>Pseudomonadati</taxon>
        <taxon>Pseudomonadota</taxon>
        <taxon>Betaproteobacteria</taxon>
        <taxon>Burkholderiales</taxon>
        <taxon>Burkholderiaceae</taxon>
        <taxon>Burkholderia</taxon>
        <taxon>pseudomallei group</taxon>
    </lineage>
</organism>
<dbReference type="Proteomes" id="UP000001930">
    <property type="component" value="Chromosome II"/>
</dbReference>
<dbReference type="KEGG" id="bte:BTH_II1756"/>
<accession>Q2T4E9</accession>
<feature type="domain" description="N-acetyltransferase" evidence="1">
    <location>
        <begin position="70"/>
        <end position="202"/>
    </location>
</feature>
<reference evidence="2 3" key="1">
    <citation type="journal article" date="2005" name="BMC Genomics">
        <title>Bacterial genome adaptation to niches: divergence of the potential virulence genes in three Burkholderia species of different survival strategies.</title>
        <authorList>
            <person name="Kim H.S."/>
            <person name="Schell M.A."/>
            <person name="Yu Y."/>
            <person name="Ulrich R.L."/>
            <person name="Sarria S.H."/>
            <person name="Nierman W.C."/>
            <person name="DeShazer D."/>
        </authorList>
    </citation>
    <scope>NUCLEOTIDE SEQUENCE [LARGE SCALE GENOMIC DNA]</scope>
    <source>
        <strain evidence="3">ATCC 700388 / DSM 13276 / CCUG 48851 / CIP 106301 / E264</strain>
    </source>
</reference>
<name>Q2T4E9_BURTA</name>
<dbReference type="HOGENOM" id="CLU_1292417_0_0_4"/>
<dbReference type="EMBL" id="CP000085">
    <property type="protein sequence ID" value="ABC36216.1"/>
    <property type="molecule type" value="Genomic_DNA"/>
</dbReference>
<evidence type="ECO:0000259" key="1">
    <source>
        <dbReference type="PROSITE" id="PS51186"/>
    </source>
</evidence>
<dbReference type="GO" id="GO:0016747">
    <property type="term" value="F:acyltransferase activity, transferring groups other than amino-acyl groups"/>
    <property type="evidence" value="ECO:0007669"/>
    <property type="project" value="InterPro"/>
</dbReference>
<dbReference type="InterPro" id="IPR000182">
    <property type="entry name" value="GNAT_dom"/>
</dbReference>
<sequence>MFVVLVALPARLHRARPVIRAFSHARRAAKRMALRRLLLNAAASRYRRKHSPSTFCVRSSAVSTSSTSALRFSADKAELDIDTIHAFLRDEAHWSKGIPRDVVERAIAGSLCFGAYLDARLVGFARLVTDHATFAYLCDVFVLSEHRGKGYGRALIDHVFAQDAVRALRRVALVTSDAHALYRTVGFTAPAHPERWMELHRPGVYAQPHACAR</sequence>
<dbReference type="Gene3D" id="3.40.630.30">
    <property type="match status" value="1"/>
</dbReference>
<dbReference type="PROSITE" id="PS51186">
    <property type="entry name" value="GNAT"/>
    <property type="match status" value="1"/>
</dbReference>
<dbReference type="Pfam" id="PF00583">
    <property type="entry name" value="Acetyltransf_1"/>
    <property type="match status" value="1"/>
</dbReference>
<dbReference type="PANTHER" id="PTHR43233">
    <property type="entry name" value="FAMILY N-ACETYLTRANSFERASE, PUTATIVE (AFU_ORTHOLOGUE AFUA_6G03350)-RELATED"/>
    <property type="match status" value="1"/>
</dbReference>
<gene>
    <name evidence="2" type="ordered locus">BTH_II1756</name>
</gene>
<dbReference type="AlphaFoldDB" id="Q2T4E9"/>
<keyword evidence="3" id="KW-1185">Reference proteome</keyword>
<evidence type="ECO:0000313" key="3">
    <source>
        <dbReference type="Proteomes" id="UP000001930"/>
    </source>
</evidence>
<evidence type="ECO:0000313" key="2">
    <source>
        <dbReference type="EMBL" id="ABC36216.1"/>
    </source>
</evidence>